<dbReference type="InterPro" id="IPR032466">
    <property type="entry name" value="Metal_Hydrolase"/>
</dbReference>
<reference evidence="7 8" key="1">
    <citation type="submission" date="2020-08" db="EMBL/GenBank/DDBJ databases">
        <title>Genome public.</title>
        <authorList>
            <person name="Liu C."/>
            <person name="Sun Q."/>
        </authorList>
    </citation>
    <scope>NUCLEOTIDE SEQUENCE [LARGE SCALE GENOMIC DNA]</scope>
    <source>
        <strain evidence="7 8">New-38</strain>
    </source>
</reference>
<comment type="caution">
    <text evidence="7">The sequence shown here is derived from an EMBL/GenBank/DDBJ whole genome shotgun (WGS) entry which is preliminary data.</text>
</comment>
<dbReference type="SUPFAM" id="SSF51338">
    <property type="entry name" value="Composite domain of metallo-dependent hydrolases"/>
    <property type="match status" value="1"/>
</dbReference>
<gene>
    <name evidence="7" type="primary">nagA</name>
    <name evidence="7" type="ORF">H8S34_00540</name>
</gene>
<evidence type="ECO:0000256" key="1">
    <source>
        <dbReference type="ARBA" id="ARBA00010716"/>
    </source>
</evidence>
<evidence type="ECO:0000256" key="2">
    <source>
        <dbReference type="ARBA" id="ARBA00022723"/>
    </source>
</evidence>
<dbReference type="PANTHER" id="PTHR11113:SF14">
    <property type="entry name" value="N-ACETYLGLUCOSAMINE-6-PHOSPHATE DEACETYLASE"/>
    <property type="match status" value="1"/>
</dbReference>
<feature type="domain" description="Amidohydrolase-related" evidence="6">
    <location>
        <begin position="43"/>
        <end position="371"/>
    </location>
</feature>
<keyword evidence="4 5" id="KW-0119">Carbohydrate metabolism</keyword>
<dbReference type="EC" id="3.5.1.25" evidence="7"/>
<evidence type="ECO:0000256" key="5">
    <source>
        <dbReference type="PIRNR" id="PIRNR038994"/>
    </source>
</evidence>
<keyword evidence="8" id="KW-1185">Reference proteome</keyword>
<dbReference type="EMBL" id="JACOPR010000001">
    <property type="protein sequence ID" value="MBC5729323.1"/>
    <property type="molecule type" value="Genomic_DNA"/>
</dbReference>
<organism evidence="7 8">
    <name type="scientific">Pseudoflavonifractor hominis</name>
    <dbReference type="NCBI Taxonomy" id="2763059"/>
    <lineage>
        <taxon>Bacteria</taxon>
        <taxon>Bacillati</taxon>
        <taxon>Bacillota</taxon>
        <taxon>Clostridia</taxon>
        <taxon>Eubacteriales</taxon>
        <taxon>Oscillospiraceae</taxon>
        <taxon>Pseudoflavonifractor</taxon>
    </lineage>
</organism>
<sequence length="375" mass="39791">MRLTGAKVFDVQNGFVSRDVCIEGELLADHSSDGKSADLSGYYLIPGLTDVHFHGAKGHDFSDADPEGLQVMADYELSRGVTQICPAGMTLLEEQLIKVCKNAAQHRKNSKSGALLCGVNLEGPFLSRAKKGAQNGDWLHEPDVAMLRRLEEASEGLVKLVSVAPEEPGALEFIKEVADEVTVSIAHTTADYDTAMAAYAAGARQATHLFNAMPPFTHRAPGVVGAAFDTPECMAELICDGVHIHASVVRAVFQLFGAKRVILISDTMRAAGMPDGDYTLGGQPVQVKGKYATLEDGTLAGSVTDLMNCMKTAVSFGIPLEDAVRAAAVNPAKAIGIYSRVGSIENGKLANLAVLDENLELKAVFLKGELVHGTV</sequence>
<keyword evidence="2" id="KW-0479">Metal-binding</keyword>
<protein>
    <submittedName>
        <fullName evidence="7">N-acetylglucosamine-6-phosphate deacetylase</fullName>
        <ecNumber evidence="7">3.5.1.25</ecNumber>
    </submittedName>
</protein>
<evidence type="ECO:0000259" key="6">
    <source>
        <dbReference type="Pfam" id="PF01979"/>
    </source>
</evidence>
<proteinExistence type="inferred from homology"/>
<dbReference type="Gene3D" id="3.20.20.140">
    <property type="entry name" value="Metal-dependent hydrolases"/>
    <property type="match status" value="1"/>
</dbReference>
<evidence type="ECO:0000256" key="4">
    <source>
        <dbReference type="ARBA" id="ARBA00023277"/>
    </source>
</evidence>
<evidence type="ECO:0000313" key="8">
    <source>
        <dbReference type="Proteomes" id="UP000660021"/>
    </source>
</evidence>
<evidence type="ECO:0000256" key="3">
    <source>
        <dbReference type="ARBA" id="ARBA00022801"/>
    </source>
</evidence>
<dbReference type="PANTHER" id="PTHR11113">
    <property type="entry name" value="N-ACETYLGLUCOSAMINE-6-PHOSPHATE DEACETYLASE"/>
    <property type="match status" value="1"/>
</dbReference>
<dbReference type="Gene3D" id="2.30.40.10">
    <property type="entry name" value="Urease, subunit C, domain 1"/>
    <property type="match status" value="1"/>
</dbReference>
<dbReference type="GO" id="GO:0008448">
    <property type="term" value="F:N-acetylglucosamine-6-phosphate deacetylase activity"/>
    <property type="evidence" value="ECO:0007669"/>
    <property type="project" value="UniProtKB-EC"/>
</dbReference>
<dbReference type="Proteomes" id="UP000660021">
    <property type="component" value="Unassembled WGS sequence"/>
</dbReference>
<keyword evidence="3 5" id="KW-0378">Hydrolase</keyword>
<dbReference type="PIRSF" id="PIRSF038994">
    <property type="entry name" value="NagA"/>
    <property type="match status" value="1"/>
</dbReference>
<dbReference type="NCBIfam" id="TIGR00221">
    <property type="entry name" value="nagA"/>
    <property type="match status" value="1"/>
</dbReference>
<dbReference type="SUPFAM" id="SSF51556">
    <property type="entry name" value="Metallo-dependent hydrolases"/>
    <property type="match status" value="1"/>
</dbReference>
<accession>A0ABR7HP73</accession>
<dbReference type="CDD" id="cd00854">
    <property type="entry name" value="NagA"/>
    <property type="match status" value="1"/>
</dbReference>
<dbReference type="InterPro" id="IPR011059">
    <property type="entry name" value="Metal-dep_hydrolase_composite"/>
</dbReference>
<dbReference type="RefSeq" id="WP_101693429.1">
    <property type="nucleotide sequence ID" value="NZ_JACOPR010000001.1"/>
</dbReference>
<evidence type="ECO:0000313" key="7">
    <source>
        <dbReference type="EMBL" id="MBC5729323.1"/>
    </source>
</evidence>
<dbReference type="Pfam" id="PF01979">
    <property type="entry name" value="Amidohydro_1"/>
    <property type="match status" value="1"/>
</dbReference>
<dbReference type="InterPro" id="IPR003764">
    <property type="entry name" value="GlcNAc_6-P_deAcase"/>
</dbReference>
<name>A0ABR7HP73_9FIRM</name>
<dbReference type="InterPro" id="IPR006680">
    <property type="entry name" value="Amidohydro-rel"/>
</dbReference>
<comment type="similarity">
    <text evidence="1 5">Belongs to the metallo-dependent hydrolases superfamily. NagA family.</text>
</comment>